<comment type="similarity">
    <text evidence="2">Belongs to the Orn/Lys/Arg decarboxylase class-I family.</text>
</comment>
<comment type="cofactor">
    <cofactor evidence="1">
        <name>pyridoxal 5'-phosphate</name>
        <dbReference type="ChEBI" id="CHEBI:597326"/>
    </cofactor>
</comment>
<evidence type="ECO:0000256" key="4">
    <source>
        <dbReference type="ARBA" id="ARBA00022898"/>
    </source>
</evidence>
<dbReference type="Proteomes" id="UP000825729">
    <property type="component" value="Unassembled WGS sequence"/>
</dbReference>
<dbReference type="InterPro" id="IPR000310">
    <property type="entry name" value="Orn/Lys/Arg_deCO2ase_major_dom"/>
</dbReference>
<evidence type="ECO:0000256" key="6">
    <source>
        <dbReference type="PROSITE-ProRule" id="PRU00169"/>
    </source>
</evidence>
<organism evidence="8 9">
    <name type="scientific">Aristolochia fimbriata</name>
    <name type="common">White veined hardy Dutchman's pipe vine</name>
    <dbReference type="NCBI Taxonomy" id="158543"/>
    <lineage>
        <taxon>Eukaryota</taxon>
        <taxon>Viridiplantae</taxon>
        <taxon>Streptophyta</taxon>
        <taxon>Embryophyta</taxon>
        <taxon>Tracheophyta</taxon>
        <taxon>Spermatophyta</taxon>
        <taxon>Magnoliopsida</taxon>
        <taxon>Magnoliidae</taxon>
        <taxon>Piperales</taxon>
        <taxon>Aristolochiaceae</taxon>
        <taxon>Aristolochia</taxon>
    </lineage>
</organism>
<dbReference type="SMART" id="SM00448">
    <property type="entry name" value="REC"/>
    <property type="match status" value="1"/>
</dbReference>
<dbReference type="SUPFAM" id="SSF53383">
    <property type="entry name" value="PLP-dependent transferases"/>
    <property type="match status" value="1"/>
</dbReference>
<dbReference type="PANTHER" id="PTHR43277">
    <property type="entry name" value="ARGININE DECARBOXYLASE"/>
    <property type="match status" value="1"/>
</dbReference>
<dbReference type="InterPro" id="IPR008286">
    <property type="entry name" value="Prn/Lys/Arg_de-COase_C"/>
</dbReference>
<dbReference type="InterPro" id="IPR011006">
    <property type="entry name" value="CheY-like_superfamily"/>
</dbReference>
<evidence type="ECO:0000259" key="7">
    <source>
        <dbReference type="PROSITE" id="PS50110"/>
    </source>
</evidence>
<dbReference type="Pfam" id="PF01276">
    <property type="entry name" value="OKR_DC_1"/>
    <property type="match status" value="1"/>
</dbReference>
<dbReference type="InterPro" id="IPR015421">
    <property type="entry name" value="PyrdxlP-dep_Trfase_major"/>
</dbReference>
<feature type="domain" description="Response regulatory" evidence="7">
    <location>
        <begin position="76"/>
        <end position="191"/>
    </location>
</feature>
<dbReference type="Gene3D" id="3.90.100.10">
    <property type="entry name" value="Orn/Lys/Arg decarboxylase, C-terminal domain"/>
    <property type="match status" value="1"/>
</dbReference>
<keyword evidence="5" id="KW-0456">Lyase</keyword>
<dbReference type="CDD" id="cd00615">
    <property type="entry name" value="Orn_deC_like"/>
    <property type="match status" value="1"/>
</dbReference>
<dbReference type="PANTHER" id="PTHR43277:SF4">
    <property type="entry name" value="ARGININE DECARBOXYLASE"/>
    <property type="match status" value="1"/>
</dbReference>
<comment type="caution">
    <text evidence="8">The sequence shown here is derived from an EMBL/GenBank/DDBJ whole genome shotgun (WGS) entry which is preliminary data.</text>
</comment>
<dbReference type="PROSITE" id="PS00703">
    <property type="entry name" value="OKR_DC_1"/>
    <property type="match status" value="1"/>
</dbReference>
<reference evidence="8 9" key="1">
    <citation type="submission" date="2021-07" db="EMBL/GenBank/DDBJ databases">
        <title>The Aristolochia fimbriata genome: insights into angiosperm evolution, floral development and chemical biosynthesis.</title>
        <authorList>
            <person name="Jiao Y."/>
        </authorList>
    </citation>
    <scope>NUCLEOTIDE SEQUENCE [LARGE SCALE GENOMIC DNA]</scope>
    <source>
        <strain evidence="8">IBCAS-2021</strain>
        <tissue evidence="8">Leaf</tissue>
    </source>
</reference>
<gene>
    <name evidence="8" type="ORF">H6P81_011846</name>
</gene>
<dbReference type="EMBL" id="JAINDJ010000005">
    <property type="protein sequence ID" value="KAG9445718.1"/>
    <property type="molecule type" value="Genomic_DNA"/>
</dbReference>
<dbReference type="Gene3D" id="3.40.50.2300">
    <property type="match status" value="1"/>
</dbReference>
<proteinExistence type="inferred from homology"/>
<dbReference type="Pfam" id="PF00072">
    <property type="entry name" value="Response_reg"/>
    <property type="match status" value="1"/>
</dbReference>
<keyword evidence="9" id="KW-1185">Reference proteome</keyword>
<sequence>MPTLPHQVDDQRATTITFVVLKVSQGERESSNNPLSSWGSKGYKEVEINTNTMMKSTDNSTREGFEAPGNLRNELSALVVDDNKVTRKILMTMLKWAKIKAQEVENGKEAIDLFASGANFHLIFIDMQMPIMDGPEATRILRSMGVRSRIVGVSANCRENDKAEFMGAGLDEFYVKPLSCKNETIQQESSFPPSVSSSPGVFLPKMFCLSFNGAVSRIQRPVPSSRVSDCNIFKTKTEPAKHCVSPSIPQQKVREQHEGELMAVRDNETKHPGHFFSSKRPAIPGQSAPLVTALKVSAEKTSACFHFPGHNRGQAAPQMLTELIGLRPFVHDLPELPELDDLFSPKGVILEAQNLASQLFGASQTWFLVGGTTCGIQAAIMATCSPGDSLILSRNSHISAMSGLVLSGAIPEYIIPEYNSQWDIFCGITYSQVEKSIKKLKMEGRRIGAVLVTSPTYHGLCSNVMPISELCHSHGIPVIADEAHGAHFKFHHLMPSSCLEQGADIAVQSTHKVLSSLTQSSMLHVSGDIVDREKISRCLQTLQSTSPSYLLLASLDAARAQLSELPITIFGRSMDLASEARHLIRNIVNVSLMDPLNFSNSPLIDPLRITISTWELGISGYEADKMLCEEHNVIAEVAGTRSLTFAINLGTSREHIQILVSGLEKLSEKSQVNGWKKCMKNTVYSPHADISMTLSPRDAFFAGKRKVSIKESIGEVCGELISSYPPGIPVLIPGENITKGAIDYLLDVRNEGAEISGAADTNLASIVVCT</sequence>
<dbReference type="Gene3D" id="3.40.640.10">
    <property type="entry name" value="Type I PLP-dependent aspartate aminotransferase-like (Major domain)"/>
    <property type="match status" value="1"/>
</dbReference>
<keyword evidence="6" id="KW-0597">Phosphoprotein</keyword>
<dbReference type="SUPFAM" id="SSF52172">
    <property type="entry name" value="CheY-like"/>
    <property type="match status" value="1"/>
</dbReference>
<dbReference type="CDD" id="cd17546">
    <property type="entry name" value="REC_hyHK_CKI1_RcsC-like"/>
    <property type="match status" value="1"/>
</dbReference>
<evidence type="ECO:0000256" key="3">
    <source>
        <dbReference type="ARBA" id="ARBA00022793"/>
    </source>
</evidence>
<evidence type="ECO:0000313" key="8">
    <source>
        <dbReference type="EMBL" id="KAG9445718.1"/>
    </source>
</evidence>
<dbReference type="GO" id="GO:0000160">
    <property type="term" value="P:phosphorelay signal transduction system"/>
    <property type="evidence" value="ECO:0007669"/>
    <property type="project" value="InterPro"/>
</dbReference>
<name>A0AAV7EA97_ARIFI</name>
<dbReference type="PROSITE" id="PS50110">
    <property type="entry name" value="RESPONSE_REGULATORY"/>
    <property type="match status" value="1"/>
</dbReference>
<dbReference type="SUPFAM" id="SSF55904">
    <property type="entry name" value="Ornithine decarboxylase C-terminal domain"/>
    <property type="match status" value="1"/>
</dbReference>
<feature type="modified residue" description="4-aspartylphosphate" evidence="6">
    <location>
        <position position="126"/>
    </location>
</feature>
<dbReference type="InterPro" id="IPR001789">
    <property type="entry name" value="Sig_transdc_resp-reg_receiver"/>
</dbReference>
<protein>
    <recommendedName>
        <fullName evidence="7">Response regulatory domain-containing protein</fullName>
    </recommendedName>
</protein>
<accession>A0AAV7EA97</accession>
<dbReference type="Pfam" id="PF03711">
    <property type="entry name" value="OKR_DC_1_C"/>
    <property type="match status" value="1"/>
</dbReference>
<evidence type="ECO:0000256" key="5">
    <source>
        <dbReference type="ARBA" id="ARBA00023239"/>
    </source>
</evidence>
<dbReference type="GO" id="GO:0016831">
    <property type="term" value="F:carboxy-lyase activity"/>
    <property type="evidence" value="ECO:0007669"/>
    <property type="project" value="UniProtKB-KW"/>
</dbReference>
<dbReference type="InterPro" id="IPR052357">
    <property type="entry name" value="Orn_Lys_Arg_decarboxylase-I"/>
</dbReference>
<dbReference type="InterPro" id="IPR015424">
    <property type="entry name" value="PyrdxlP-dep_Trfase"/>
</dbReference>
<evidence type="ECO:0000256" key="2">
    <source>
        <dbReference type="ARBA" id="ARBA00010671"/>
    </source>
</evidence>
<evidence type="ECO:0000256" key="1">
    <source>
        <dbReference type="ARBA" id="ARBA00001933"/>
    </source>
</evidence>
<dbReference type="AlphaFoldDB" id="A0AAV7EA97"/>
<keyword evidence="3" id="KW-0210">Decarboxylase</keyword>
<evidence type="ECO:0000313" key="9">
    <source>
        <dbReference type="Proteomes" id="UP000825729"/>
    </source>
</evidence>
<keyword evidence="4" id="KW-0663">Pyridoxal phosphate</keyword>
<dbReference type="InterPro" id="IPR036633">
    <property type="entry name" value="Prn/Lys/Arg_de-COase_C_sf"/>
</dbReference>